<feature type="non-terminal residue" evidence="2">
    <location>
        <position position="1"/>
    </location>
</feature>
<evidence type="ECO:0000256" key="1">
    <source>
        <dbReference type="SAM" id="MobiDB-lite"/>
    </source>
</evidence>
<gene>
    <name evidence="2" type="ORF">OSTLU_92243</name>
</gene>
<accession>A4RS80</accession>
<dbReference type="HOGENOM" id="CLU_1899690_0_0_1"/>
<dbReference type="GeneID" id="4999636"/>
<proteinExistence type="predicted"/>
<dbReference type="KEGG" id="olu:OSTLU_92243"/>
<reference evidence="2 3" key="1">
    <citation type="journal article" date="2007" name="Proc. Natl. Acad. Sci. U.S.A.">
        <title>The tiny eukaryote Ostreococcus provides genomic insights into the paradox of plankton speciation.</title>
        <authorList>
            <person name="Palenik B."/>
            <person name="Grimwood J."/>
            <person name="Aerts A."/>
            <person name="Rouze P."/>
            <person name="Salamov A."/>
            <person name="Putnam N."/>
            <person name="Dupont C."/>
            <person name="Jorgensen R."/>
            <person name="Derelle E."/>
            <person name="Rombauts S."/>
            <person name="Zhou K."/>
            <person name="Otillar R."/>
            <person name="Merchant S.S."/>
            <person name="Podell S."/>
            <person name="Gaasterland T."/>
            <person name="Napoli C."/>
            <person name="Gendler K."/>
            <person name="Manuell A."/>
            <person name="Tai V."/>
            <person name="Vallon O."/>
            <person name="Piganeau G."/>
            <person name="Jancek S."/>
            <person name="Heijde M."/>
            <person name="Jabbari K."/>
            <person name="Bowler C."/>
            <person name="Lohr M."/>
            <person name="Robbens S."/>
            <person name="Werner G."/>
            <person name="Dubchak I."/>
            <person name="Pazour G.J."/>
            <person name="Ren Q."/>
            <person name="Paulsen I."/>
            <person name="Delwiche C."/>
            <person name="Schmutz J."/>
            <person name="Rokhsar D."/>
            <person name="Van de Peer Y."/>
            <person name="Moreau H."/>
            <person name="Grigoriev I.V."/>
        </authorList>
    </citation>
    <scope>NUCLEOTIDE SEQUENCE [LARGE SCALE GENOMIC DNA]</scope>
    <source>
        <strain evidence="2 3">CCE9901</strain>
    </source>
</reference>
<organism evidence="2 3">
    <name type="scientific">Ostreococcus lucimarinus (strain CCE9901)</name>
    <dbReference type="NCBI Taxonomy" id="436017"/>
    <lineage>
        <taxon>Eukaryota</taxon>
        <taxon>Viridiplantae</taxon>
        <taxon>Chlorophyta</taxon>
        <taxon>Mamiellophyceae</taxon>
        <taxon>Mamiellales</taxon>
        <taxon>Bathycoccaceae</taxon>
        <taxon>Ostreococcus</taxon>
    </lineage>
</organism>
<evidence type="ECO:0000313" key="2">
    <source>
        <dbReference type="EMBL" id="ABO93989.1"/>
    </source>
</evidence>
<dbReference type="EMBL" id="CP000581">
    <property type="protein sequence ID" value="ABO93989.1"/>
    <property type="molecule type" value="Genomic_DNA"/>
</dbReference>
<dbReference type="Proteomes" id="UP000001568">
    <property type="component" value="Chromosome 1"/>
</dbReference>
<dbReference type="RefSeq" id="XP_001415697.1">
    <property type="nucleotide sequence ID" value="XM_001415660.1"/>
</dbReference>
<protein>
    <submittedName>
        <fullName evidence="2">Uncharacterized protein</fullName>
    </submittedName>
</protein>
<keyword evidence="3" id="KW-1185">Reference proteome</keyword>
<dbReference type="AlphaFoldDB" id="A4RS80"/>
<feature type="region of interest" description="Disordered" evidence="1">
    <location>
        <begin position="96"/>
        <end position="122"/>
    </location>
</feature>
<sequence>LDVSGVRAPSRTRRRDRIARELEIRLLDTLAVRPRRGLLVVRARAPRGVAPGPSVGGRRNRARNLSLARVTGVEDGLRRVKVARVDGYFPRAGFDAHERASSAREGRNSLERGRLARERGSTRPSERSFVVVAV</sequence>
<evidence type="ECO:0000313" key="3">
    <source>
        <dbReference type="Proteomes" id="UP000001568"/>
    </source>
</evidence>
<name>A4RS80_OSTLU</name>